<reference evidence="2" key="1">
    <citation type="submission" date="2016-01" db="EMBL/GenBank/DDBJ databases">
        <authorList>
            <person name="Peeters Charlotte."/>
        </authorList>
    </citation>
    <scope>NUCLEOTIDE SEQUENCE</scope>
    <source>
        <strain evidence="2">LMG 22936</strain>
    </source>
</reference>
<keyword evidence="3" id="KW-1185">Reference proteome</keyword>
<name>A0A158K458_9BURK</name>
<keyword evidence="1" id="KW-0812">Transmembrane</keyword>
<keyword evidence="1" id="KW-0472">Membrane</keyword>
<evidence type="ECO:0000313" key="2">
    <source>
        <dbReference type="EMBL" id="SAL75912.1"/>
    </source>
</evidence>
<keyword evidence="1" id="KW-1133">Transmembrane helix</keyword>
<gene>
    <name evidence="2" type="ORF">AWB66_05294</name>
</gene>
<comment type="caution">
    <text evidence="2">The sequence shown here is derived from an EMBL/GenBank/DDBJ whole genome shotgun (WGS) entry which is preliminary data.</text>
</comment>
<dbReference type="AlphaFoldDB" id="A0A158K458"/>
<dbReference type="Proteomes" id="UP000054717">
    <property type="component" value="Unassembled WGS sequence"/>
</dbReference>
<evidence type="ECO:0000313" key="3">
    <source>
        <dbReference type="Proteomes" id="UP000054717"/>
    </source>
</evidence>
<evidence type="ECO:0000256" key="1">
    <source>
        <dbReference type="SAM" id="Phobius"/>
    </source>
</evidence>
<dbReference type="EMBL" id="FCNZ02000027">
    <property type="protein sequence ID" value="SAL75912.1"/>
    <property type="molecule type" value="Genomic_DNA"/>
</dbReference>
<accession>A0A158K458</accession>
<dbReference type="RefSeq" id="WP_159462944.1">
    <property type="nucleotide sequence ID" value="NZ_FCNZ02000027.1"/>
</dbReference>
<protein>
    <submittedName>
        <fullName evidence="2">Uncharacterized protein</fullName>
    </submittedName>
</protein>
<sequence>MNQALMTIEQAVERIEAKSRKASRGVRVALAFGMIAAGYGAIVVEALRAGGAGAFA</sequence>
<dbReference type="STRING" id="326475.AWB66_05294"/>
<organism evidence="2 3">
    <name type="scientific">Caballeronia telluris</name>
    <dbReference type="NCBI Taxonomy" id="326475"/>
    <lineage>
        <taxon>Bacteria</taxon>
        <taxon>Pseudomonadati</taxon>
        <taxon>Pseudomonadota</taxon>
        <taxon>Betaproteobacteria</taxon>
        <taxon>Burkholderiales</taxon>
        <taxon>Burkholderiaceae</taxon>
        <taxon>Caballeronia</taxon>
    </lineage>
</organism>
<proteinExistence type="predicted"/>
<feature type="transmembrane region" description="Helical" evidence="1">
    <location>
        <begin position="28"/>
        <end position="47"/>
    </location>
</feature>